<dbReference type="AlphaFoldDB" id="A0AAN5KU26"/>
<organism evidence="4 5">
    <name type="scientific">Legionella pneumophila</name>
    <dbReference type="NCBI Taxonomy" id="446"/>
    <lineage>
        <taxon>Bacteria</taxon>
        <taxon>Pseudomonadati</taxon>
        <taxon>Pseudomonadota</taxon>
        <taxon>Gammaproteobacteria</taxon>
        <taxon>Legionellales</taxon>
        <taxon>Legionellaceae</taxon>
        <taxon>Legionella</taxon>
    </lineage>
</organism>
<accession>A0AAN5KU26</accession>
<evidence type="ECO:0000313" key="5">
    <source>
        <dbReference type="Proteomes" id="UP000861567"/>
    </source>
</evidence>
<feature type="transmembrane region" description="Helical" evidence="2">
    <location>
        <begin position="397"/>
        <end position="417"/>
    </location>
</feature>
<proteinExistence type="predicted"/>
<feature type="transmembrane region" description="Helical" evidence="2">
    <location>
        <begin position="359"/>
        <end position="385"/>
    </location>
</feature>
<keyword evidence="2" id="KW-0472">Membrane</keyword>
<name>A0AAN5KU26_LEGPN</name>
<keyword evidence="2" id="KW-0812">Transmembrane</keyword>
<gene>
    <name evidence="3" type="ORF">I8Y58_000327</name>
    <name evidence="4" type="ORF">I8Y58_003180</name>
</gene>
<reference evidence="4" key="2">
    <citation type="submission" date="2020-11" db="EMBL/GenBank/DDBJ databases">
        <authorList>
            <consortium name="NCBI Pathogen Detection Project"/>
        </authorList>
    </citation>
    <scope>NUCLEOTIDE SEQUENCE</scope>
    <source>
        <strain evidence="4">D3612</strain>
    </source>
</reference>
<dbReference type="Proteomes" id="UP000861567">
    <property type="component" value="Unassembled WGS sequence"/>
</dbReference>
<protein>
    <submittedName>
        <fullName evidence="4">Type IV secretion protein Dot</fullName>
    </submittedName>
</protein>
<evidence type="ECO:0000256" key="2">
    <source>
        <dbReference type="SAM" id="Phobius"/>
    </source>
</evidence>
<evidence type="ECO:0000313" key="4">
    <source>
        <dbReference type="EMBL" id="HAT1597890.1"/>
    </source>
</evidence>
<dbReference type="EMBL" id="DACSEI010000110">
    <property type="protein sequence ID" value="HAT1597890.1"/>
    <property type="molecule type" value="Genomic_DNA"/>
</dbReference>
<feature type="coiled-coil region" evidence="1">
    <location>
        <begin position="276"/>
        <end position="303"/>
    </location>
</feature>
<keyword evidence="2" id="KW-1133">Transmembrane helix</keyword>
<dbReference type="EMBL" id="DACSEI010000002">
    <property type="protein sequence ID" value="HAT1595134.1"/>
    <property type="molecule type" value="Genomic_DNA"/>
</dbReference>
<keyword evidence="1" id="KW-0175">Coiled coil</keyword>
<sequence>MHTKKDKKVTLLQDRVKNAVDVSGAFDNCFFHNFALYLLTNNLPLPHDLFHFKSIIDKDSKAEQLFQFFHNQESLNLFSILNKENDVSEPSGYLFEKSLILGFLFREWFATQLVKNSTVKEEMLEGEKGVFNAFKNYKEYRSFMPKEELKTTEFGVLYEANEPFLEYFYNRAERISINRDSPFEKYFVDSSSDEEAIKNYWDAEGYKLYCQHLAKPQVKLSHIEIMTMMKVINQPLTIYDRSTSSVVAEYANPQVNVPDFEVAIDALQGHYFFLKTEETEKELEEYERSYAQYKRDRSEILSDSDKPVSSLLVRATCPKGHLDEDPFVALMECLSEIESRRPVKTNLTNRNTDLPNCNFLLKVGASVIGTSSAIITLLGIAILSGQYDPGNSLAEEALATTVASSIVGLSYGLHHFFTSGSKDSTGKELEMNLDLTNGSSQKLKLN</sequence>
<reference evidence="4" key="1">
    <citation type="journal article" date="2018" name="Genome Biol.">
        <title>SKESA: strategic k-mer extension for scrupulous assemblies.</title>
        <authorList>
            <person name="Souvorov A."/>
            <person name="Agarwala R."/>
            <person name="Lipman D.J."/>
        </authorList>
    </citation>
    <scope>NUCLEOTIDE SEQUENCE</scope>
    <source>
        <strain evidence="4">D3612</strain>
    </source>
</reference>
<evidence type="ECO:0000313" key="3">
    <source>
        <dbReference type="EMBL" id="HAT1595134.1"/>
    </source>
</evidence>
<evidence type="ECO:0000256" key="1">
    <source>
        <dbReference type="SAM" id="Coils"/>
    </source>
</evidence>
<comment type="caution">
    <text evidence="4">The sequence shown here is derived from an EMBL/GenBank/DDBJ whole genome shotgun (WGS) entry which is preliminary data.</text>
</comment>